<dbReference type="AlphaFoldDB" id="A0A9X0XDG8"/>
<dbReference type="RefSeq" id="WP_201824105.1">
    <property type="nucleotide sequence ID" value="NZ_JAERRA010000001.1"/>
</dbReference>
<dbReference type="InterPro" id="IPR012434">
    <property type="entry name" value="DUF1631"/>
</dbReference>
<dbReference type="Pfam" id="PF07793">
    <property type="entry name" value="DUF1631"/>
    <property type="match status" value="1"/>
</dbReference>
<keyword evidence="2" id="KW-1185">Reference proteome</keyword>
<dbReference type="Proteomes" id="UP000643207">
    <property type="component" value="Unassembled WGS sequence"/>
</dbReference>
<gene>
    <name evidence="1" type="ORF">JI742_03775</name>
</gene>
<sequence length="676" mass="73613">MSAPPSPSSLHTLLLSELPAWMESLRSGLIAHLPLLVQAGAPAASCADVAAVVRQHLPLWTAETARALHDWPESAPFHRTQPGAGGFHDEGEAEASAALLRLAEALEVQQAPRLARLRERLGMQSAAGTPQAGQHRQDPLQPEGLIHAVWLGSAALDLAPPSRYLLLQAAAGPMLTLAGSALGHLEAHLPPADEKAQPAVALDPSLLRRARPAGPPATGLPLYRAGALDSLRLAIQPRVEAVGPEVARSLRELDEMICRIVSAPGPVTGPEGSSRLPNPVLDSLPWIQSVARYDSDRQVIELIAQLFEVLQQDPQLPRSVRQRLGLLQLPVLRTALAEPRVLDSAEHPAWRLIDRIGRHTLGFSDPQDPRLLRAAEGIEWVCDRLSTRERPTGAAFESALGVLEQILAGELALERQQRGADREHALRERQLRRAQTVQRRRIQARLMEQEQVRGEPLQALLRGFLLGVWPRVLAQAALDEDEGPQAFERLDRVLTPLLHTLAQVGPDGQELMDPLLERVQQGCADAGVPPARHEAVSACVERLAGRRLPAPEAGPPADDDGSDLLHAAILASFFDLGQPIDEPVPEAVAHVPRDWLHRLQPGDWCRMPVDGRWRVLRLLEGGPSERVYLFSEAARDGIHAFSARALERLMLAGLAGPYESRSLLERTVDGLLARGH</sequence>
<protein>
    <submittedName>
        <fullName evidence="1">DUF1631 family protein</fullName>
    </submittedName>
</protein>
<comment type="caution">
    <text evidence="1">The sequence shown here is derived from an EMBL/GenBank/DDBJ whole genome shotgun (WGS) entry which is preliminary data.</text>
</comment>
<organism evidence="1 2">
    <name type="scientific">Aquariibacter lacus</name>
    <dbReference type="NCBI Taxonomy" id="2801332"/>
    <lineage>
        <taxon>Bacteria</taxon>
        <taxon>Pseudomonadati</taxon>
        <taxon>Pseudomonadota</taxon>
        <taxon>Betaproteobacteria</taxon>
        <taxon>Burkholderiales</taxon>
        <taxon>Sphaerotilaceae</taxon>
        <taxon>Aquariibacter</taxon>
    </lineage>
</organism>
<reference evidence="1 2" key="1">
    <citation type="submission" date="2021-01" db="EMBL/GenBank/DDBJ databases">
        <title>Piscinibacter sp. Jin2 Genome sequencing and assembly.</title>
        <authorList>
            <person name="Kim I."/>
        </authorList>
    </citation>
    <scope>NUCLEOTIDE SEQUENCE [LARGE SCALE GENOMIC DNA]</scope>
    <source>
        <strain evidence="1 2">Jin2</strain>
    </source>
</reference>
<accession>A0A9X0XDG8</accession>
<dbReference type="EMBL" id="JAERRA010000001">
    <property type="protein sequence ID" value="MBL0719003.1"/>
    <property type="molecule type" value="Genomic_DNA"/>
</dbReference>
<evidence type="ECO:0000313" key="2">
    <source>
        <dbReference type="Proteomes" id="UP000643207"/>
    </source>
</evidence>
<proteinExistence type="predicted"/>
<evidence type="ECO:0000313" key="1">
    <source>
        <dbReference type="EMBL" id="MBL0719003.1"/>
    </source>
</evidence>
<name>A0A9X0XDG8_9BURK</name>